<dbReference type="PANTHER" id="PTHR43751:SF1">
    <property type="entry name" value="SULFATASE ATSG-RELATED"/>
    <property type="match status" value="1"/>
</dbReference>
<sequence>MKIINSLLIISFLLFSIMVEAQDKGQRPNVVIFIADDLGRNDLGPYGNRAVKTANLDELAGESVVFNQAFAASPTCTPSRASIHTGLMPFRNGAHANHTGVKGGVKTLPAYLQAEGYKVGFAGKLHIGPVEAYPFDFIEGTNVREPGHENDGVLWTDLELGPVDKWLNKVSGDQTPFVLVVNDHSPHVIWPEEPGYSTGEVDIPSIHIDTKDTRKSRARYYTDITKMDKNVGKMRELIRKNGLEENTIFIFTADQGPQWAFGKWNLYDYGIQVPLMVCWPGRTDESRENDDLVSLTDLLPTLIEIAGGEAPKSVDGRSFLGLLNGEKTTHRKSVYGSHTGDGSMNRSPMRMIRTKRYKYILNLAPEEEYHTHIDKAKDHDGGREYWDSWRARSFSEDADASVVLWRYHNRPKEELYDIVKDPGERNNLAAHPDYKEITDDFREQMKEWRGGQNDTETGPYKPKKTKNNGNNKKPVAPYIF</sequence>
<dbReference type="Gene3D" id="3.40.720.10">
    <property type="entry name" value="Alkaline Phosphatase, subunit A"/>
    <property type="match status" value="1"/>
</dbReference>
<name>A0A926Q3X3_9FLAO</name>
<evidence type="ECO:0000313" key="4">
    <source>
        <dbReference type="Proteomes" id="UP000653730"/>
    </source>
</evidence>
<dbReference type="PANTHER" id="PTHR43751">
    <property type="entry name" value="SULFATASE"/>
    <property type="match status" value="1"/>
</dbReference>
<dbReference type="SUPFAM" id="SSF53649">
    <property type="entry name" value="Alkaline phosphatase-like"/>
    <property type="match status" value="1"/>
</dbReference>
<reference evidence="3 4" key="1">
    <citation type="submission" date="2020-09" db="EMBL/GenBank/DDBJ databases">
        <title>Sinomicrobium weinanense sp. nov., a halophilic bacteria isolated from saline-alkali soil.</title>
        <authorList>
            <person name="Wu P."/>
            <person name="Ren H."/>
            <person name="Mei Y."/>
            <person name="Liang Y."/>
            <person name="Chen Z."/>
        </authorList>
    </citation>
    <scope>NUCLEOTIDE SEQUENCE [LARGE SCALE GENOMIC DNA]</scope>
    <source>
        <strain evidence="3 4">FJxs</strain>
    </source>
</reference>
<dbReference type="AlphaFoldDB" id="A0A926Q3X3"/>
<organism evidence="3 4">
    <name type="scientific">Sinomicrobium weinanense</name>
    <dbReference type="NCBI Taxonomy" id="2842200"/>
    <lineage>
        <taxon>Bacteria</taxon>
        <taxon>Pseudomonadati</taxon>
        <taxon>Bacteroidota</taxon>
        <taxon>Flavobacteriia</taxon>
        <taxon>Flavobacteriales</taxon>
        <taxon>Flavobacteriaceae</taxon>
        <taxon>Sinomicrobium</taxon>
    </lineage>
</organism>
<dbReference type="InterPro" id="IPR052701">
    <property type="entry name" value="GAG_Ulvan_Degrading_Sulfatases"/>
</dbReference>
<comment type="caution">
    <text evidence="3">The sequence shown here is derived from an EMBL/GenBank/DDBJ whole genome shotgun (WGS) entry which is preliminary data.</text>
</comment>
<dbReference type="Pfam" id="PF00884">
    <property type="entry name" value="Sulfatase"/>
    <property type="match status" value="1"/>
</dbReference>
<dbReference type="InterPro" id="IPR017850">
    <property type="entry name" value="Alkaline_phosphatase_core_sf"/>
</dbReference>
<evidence type="ECO:0000256" key="1">
    <source>
        <dbReference type="SAM" id="MobiDB-lite"/>
    </source>
</evidence>
<protein>
    <submittedName>
        <fullName evidence="3">Sulfatase</fullName>
    </submittedName>
</protein>
<gene>
    <name evidence="3" type="ORF">IBL28_10825</name>
</gene>
<accession>A0A926Q3X3</accession>
<dbReference type="RefSeq" id="WP_187965611.1">
    <property type="nucleotide sequence ID" value="NZ_JACVDC010000028.1"/>
</dbReference>
<dbReference type="EMBL" id="JACVDC010000028">
    <property type="protein sequence ID" value="MBC9796466.1"/>
    <property type="molecule type" value="Genomic_DNA"/>
</dbReference>
<dbReference type="CDD" id="cd16027">
    <property type="entry name" value="SGSH"/>
    <property type="match status" value="1"/>
</dbReference>
<evidence type="ECO:0000259" key="2">
    <source>
        <dbReference type="Pfam" id="PF00884"/>
    </source>
</evidence>
<evidence type="ECO:0000313" key="3">
    <source>
        <dbReference type="EMBL" id="MBC9796466.1"/>
    </source>
</evidence>
<dbReference type="InterPro" id="IPR000917">
    <property type="entry name" value="Sulfatase_N"/>
</dbReference>
<keyword evidence="4" id="KW-1185">Reference proteome</keyword>
<proteinExistence type="predicted"/>
<feature type="domain" description="Sulfatase N-terminal" evidence="2">
    <location>
        <begin position="28"/>
        <end position="307"/>
    </location>
</feature>
<dbReference type="Proteomes" id="UP000653730">
    <property type="component" value="Unassembled WGS sequence"/>
</dbReference>
<feature type="region of interest" description="Disordered" evidence="1">
    <location>
        <begin position="445"/>
        <end position="480"/>
    </location>
</feature>